<feature type="domain" description="SbsA Ig-like" evidence="3">
    <location>
        <begin position="398"/>
        <end position="490"/>
    </location>
</feature>
<organism evidence="5 6">
    <name type="scientific">candidate division CPR2 bacterium GW2011_GWC1_41_48</name>
    <dbReference type="NCBI Taxonomy" id="1618344"/>
    <lineage>
        <taxon>Bacteria</taxon>
        <taxon>Bacteria division CPR2</taxon>
    </lineage>
</organism>
<dbReference type="Gene3D" id="2.60.40.3710">
    <property type="match status" value="2"/>
</dbReference>
<sequence>MLKELFKFLLNPNFLKISLLIIMSLMVIYNALLLLNWLKQIKKPELDANFSLLYRVKYFLRIFLYLLVNVKLYINIGLFLGFAGLVAGIVVPQPKVVFPSEPALGVTEVTKDKPLVINFDRPIRKENLKYSISPELGGNWNFKTNLYSGSSALSFIPIETPEMETRYTVSLTEIRNIVGVKKENYLFSFLTSPIPKVTAVEPANGVQGVLPKQEIVILTDVSHNELAQFSFELSPPAELEVAEDGLKYILKPKSNLSKGTDYTLTVLRTLTVYNYNTKKTRVLSEKQEVGKSSFRTIDAPGVSSYSPTGSGVLANSNIQVEFKQDMNKEATEKAFSLTPKADGGFSWEGNRLLKFLPKNPLEKNTQYTVSISKEAKAADESLFESGLSYSFTTIGYVTVSGFYPANSARNVDIGTKISITFNQAVDHKSAEDSFALTPKVDGSFSWNGNTMVFSHGGFLYSQNYAVSIGSGVKAVYGLDSIQAFSAIFTTKEQSIVLNIPSYRQSHLYTCMAAAARDALSYRGLSVGELEFVGLMGYDPTTWSGTWRDANATWGDPNAAFVGDIDGNTAPGWGYGSHWDPVAKALSKYRTVEVKQSWTVQGIAQEIANGNPIIIWWVNGVWPAYEVTWQNNGRAIRAVNSMHVQVVKGFTGTVQNPTSFVVNDSGYGYPSKTFDVNTFAAKWSWFGNTGIVVR</sequence>
<dbReference type="Gene3D" id="3.90.70.10">
    <property type="entry name" value="Cysteine proteinases"/>
    <property type="match status" value="1"/>
</dbReference>
<keyword evidence="2" id="KW-0472">Membrane</keyword>
<evidence type="ECO:0000256" key="2">
    <source>
        <dbReference type="SAM" id="Phobius"/>
    </source>
</evidence>
<dbReference type="InterPro" id="IPR039564">
    <property type="entry name" value="Peptidase_C39-like"/>
</dbReference>
<proteinExistence type="predicted"/>
<evidence type="ECO:0008006" key="7">
    <source>
        <dbReference type="Google" id="ProtNLM"/>
    </source>
</evidence>
<protein>
    <recommendedName>
        <fullName evidence="7">Peptidase C39-like domain-containing protein</fullName>
    </recommendedName>
</protein>
<dbReference type="AlphaFoldDB" id="A0A0G0YHX3"/>
<gene>
    <name evidence="5" type="ORF">UU65_C0003G0186</name>
</gene>
<evidence type="ECO:0000259" key="4">
    <source>
        <dbReference type="Pfam" id="PF13529"/>
    </source>
</evidence>
<dbReference type="Pfam" id="PF13205">
    <property type="entry name" value="Big_5"/>
    <property type="match status" value="2"/>
</dbReference>
<comment type="caution">
    <text evidence="5">The sequence shown here is derived from an EMBL/GenBank/DDBJ whole genome shotgun (WGS) entry which is preliminary data.</text>
</comment>
<dbReference type="InterPro" id="IPR032812">
    <property type="entry name" value="SbsA_Ig"/>
</dbReference>
<feature type="transmembrane region" description="Helical" evidence="2">
    <location>
        <begin position="58"/>
        <end position="91"/>
    </location>
</feature>
<evidence type="ECO:0000256" key="1">
    <source>
        <dbReference type="ARBA" id="ARBA00022729"/>
    </source>
</evidence>
<keyword evidence="2" id="KW-1133">Transmembrane helix</keyword>
<name>A0A0G0YHX3_UNCC2</name>
<evidence type="ECO:0000313" key="5">
    <source>
        <dbReference type="EMBL" id="KKS09131.1"/>
    </source>
</evidence>
<dbReference type="EMBL" id="LCBL01000003">
    <property type="protein sequence ID" value="KKS09131.1"/>
    <property type="molecule type" value="Genomic_DNA"/>
</dbReference>
<keyword evidence="1" id="KW-0732">Signal</keyword>
<dbReference type="PANTHER" id="PTHR37806:SF1">
    <property type="entry name" value="PEPTIDASE C39-LIKE DOMAIN-CONTAINING PROTEIN"/>
    <property type="match status" value="1"/>
</dbReference>
<dbReference type="PANTHER" id="PTHR37806">
    <property type="entry name" value="LMO0724 PROTEIN"/>
    <property type="match status" value="1"/>
</dbReference>
<feature type="domain" description="SbsA Ig-like" evidence="3">
    <location>
        <begin position="299"/>
        <end position="393"/>
    </location>
</feature>
<reference evidence="5 6" key="1">
    <citation type="journal article" date="2015" name="Nature">
        <title>rRNA introns, odd ribosomes, and small enigmatic genomes across a large radiation of phyla.</title>
        <authorList>
            <person name="Brown C.T."/>
            <person name="Hug L.A."/>
            <person name="Thomas B.C."/>
            <person name="Sharon I."/>
            <person name="Castelle C.J."/>
            <person name="Singh A."/>
            <person name="Wilkins M.J."/>
            <person name="Williams K.H."/>
            <person name="Banfield J.F."/>
        </authorList>
    </citation>
    <scope>NUCLEOTIDE SEQUENCE [LARGE SCALE GENOMIC DNA]</scope>
</reference>
<keyword evidence="2" id="KW-0812">Transmembrane</keyword>
<evidence type="ECO:0000313" key="6">
    <source>
        <dbReference type="Proteomes" id="UP000033869"/>
    </source>
</evidence>
<dbReference type="Proteomes" id="UP000033869">
    <property type="component" value="Unassembled WGS sequence"/>
</dbReference>
<evidence type="ECO:0000259" key="3">
    <source>
        <dbReference type="Pfam" id="PF13205"/>
    </source>
</evidence>
<dbReference type="Pfam" id="PF13529">
    <property type="entry name" value="Peptidase_C39_2"/>
    <property type="match status" value="1"/>
</dbReference>
<feature type="domain" description="Peptidase C39-like" evidence="4">
    <location>
        <begin position="497"/>
        <end position="664"/>
    </location>
</feature>
<accession>A0A0G0YHX3</accession>
<feature type="transmembrane region" description="Helical" evidence="2">
    <location>
        <begin position="17"/>
        <end position="38"/>
    </location>
</feature>